<feature type="transmembrane region" description="Helical" evidence="6">
    <location>
        <begin position="272"/>
        <end position="295"/>
    </location>
</feature>
<comment type="caution">
    <text evidence="7">The sequence shown here is derived from an EMBL/GenBank/DDBJ whole genome shotgun (WGS) entry which is preliminary data.</text>
</comment>
<dbReference type="Proteomes" id="UP001215398">
    <property type="component" value="Unassembled WGS sequence"/>
</dbReference>
<feature type="transmembrane region" description="Helical" evidence="6">
    <location>
        <begin position="12"/>
        <end position="31"/>
    </location>
</feature>
<keyword evidence="5 6" id="KW-0472">Membrane</keyword>
<feature type="transmembrane region" description="Helical" evidence="6">
    <location>
        <begin position="244"/>
        <end position="266"/>
    </location>
</feature>
<feature type="transmembrane region" description="Helical" evidence="6">
    <location>
        <begin position="341"/>
        <end position="358"/>
    </location>
</feature>
<organism evidence="7 8">
    <name type="scientific">Bacteroides zhangwenhongii</name>
    <dbReference type="NCBI Taxonomy" id="2650157"/>
    <lineage>
        <taxon>Bacteria</taxon>
        <taxon>Pseudomonadati</taxon>
        <taxon>Bacteroidota</taxon>
        <taxon>Bacteroidia</taxon>
        <taxon>Bacteroidales</taxon>
        <taxon>Bacteroidaceae</taxon>
        <taxon>Bacteroides</taxon>
    </lineage>
</organism>
<evidence type="ECO:0000256" key="3">
    <source>
        <dbReference type="ARBA" id="ARBA00022692"/>
    </source>
</evidence>
<feature type="transmembrane region" description="Helical" evidence="6">
    <location>
        <begin position="120"/>
        <end position="142"/>
    </location>
</feature>
<sequence>MTGRIQKSIKNAKVNVIFYVITAVLAFFSRKVFLDNLGTEFLGLSSTLGDILNLMNITELGIGTAVGVTLYKPLFNDEREKISDIISVYGFLYSRIGILIGSVSFIFSCFFPLMFKDINIPLWLVYFMFFSMVYGALLSYFVNYKQIILSASQNNYVIMYRYNIITVVKTVLQMMSSLLPFCYIWWICLEIVAGTVNSIILHFSVKKRYPWLNTSIKSGRAKFKDYKDLWVRTKQVFAFKLSHLIFNGSINIFISIFSSLSMVAIYGNYNMLMSKITAFFDGLFIGMGASIGNLIAEGNKEKLLKVFFELMSLRYFVAGLCSITLYFAVPKLILVWLGEEYIMPQLVLILMSIHIFILQARLTVTNFKDAYGLFQDVWAPIAEVFISMSLSLILGKYFGLPGILFAFTIADLLIKICWQPYYLFKNGFQMSIIKEYLPVFLKYVVILCITICGVLYVEGGISSLVNSTSMIGAFMYSFIIGCLILFLLTIFFMCFDKNFRFLMIHVRDYWKNK</sequence>
<name>A0ABT5H5D6_9BACE</name>
<feature type="transmembrane region" description="Helical" evidence="6">
    <location>
        <begin position="92"/>
        <end position="114"/>
    </location>
</feature>
<gene>
    <name evidence="7" type="ORF">PQG98_05450</name>
</gene>
<keyword evidence="4 6" id="KW-1133">Transmembrane helix</keyword>
<proteinExistence type="predicted"/>
<evidence type="ECO:0000313" key="7">
    <source>
        <dbReference type="EMBL" id="MDC7135792.1"/>
    </source>
</evidence>
<feature type="transmembrane region" description="Helical" evidence="6">
    <location>
        <begin position="307"/>
        <end position="329"/>
    </location>
</feature>
<dbReference type="PANTHER" id="PTHR30250:SF26">
    <property type="entry name" value="PSMA PROTEIN"/>
    <property type="match status" value="1"/>
</dbReference>
<comment type="subcellular location">
    <subcellularLocation>
        <location evidence="1">Cell membrane</location>
        <topology evidence="1">Multi-pass membrane protein</topology>
    </subcellularLocation>
</comment>
<dbReference type="RefSeq" id="WP_186925398.1">
    <property type="nucleotide sequence ID" value="NZ_JAQPYS010000034.1"/>
</dbReference>
<evidence type="ECO:0000256" key="6">
    <source>
        <dbReference type="SAM" id="Phobius"/>
    </source>
</evidence>
<dbReference type="PANTHER" id="PTHR30250">
    <property type="entry name" value="PST FAMILY PREDICTED COLANIC ACID TRANSPORTER"/>
    <property type="match status" value="1"/>
</dbReference>
<feature type="transmembrane region" description="Helical" evidence="6">
    <location>
        <begin position="439"/>
        <end position="457"/>
    </location>
</feature>
<dbReference type="InterPro" id="IPR050833">
    <property type="entry name" value="Poly_Biosynth_Transport"/>
</dbReference>
<feature type="transmembrane region" description="Helical" evidence="6">
    <location>
        <begin position="370"/>
        <end position="394"/>
    </location>
</feature>
<evidence type="ECO:0000256" key="5">
    <source>
        <dbReference type="ARBA" id="ARBA00023136"/>
    </source>
</evidence>
<feature type="transmembrane region" description="Helical" evidence="6">
    <location>
        <begin position="184"/>
        <end position="205"/>
    </location>
</feature>
<dbReference type="EMBL" id="JAQPYS010000034">
    <property type="protein sequence ID" value="MDC7135792.1"/>
    <property type="molecule type" value="Genomic_DNA"/>
</dbReference>
<feature type="transmembrane region" description="Helical" evidence="6">
    <location>
        <begin position="154"/>
        <end position="172"/>
    </location>
</feature>
<feature type="transmembrane region" description="Helical" evidence="6">
    <location>
        <begin position="400"/>
        <end position="418"/>
    </location>
</feature>
<keyword evidence="8" id="KW-1185">Reference proteome</keyword>
<accession>A0ABT5H5D6</accession>
<feature type="transmembrane region" description="Helical" evidence="6">
    <location>
        <begin position="469"/>
        <end position="495"/>
    </location>
</feature>
<feature type="transmembrane region" description="Helical" evidence="6">
    <location>
        <begin position="51"/>
        <end position="71"/>
    </location>
</feature>
<evidence type="ECO:0000256" key="2">
    <source>
        <dbReference type="ARBA" id="ARBA00022475"/>
    </source>
</evidence>
<evidence type="ECO:0000256" key="1">
    <source>
        <dbReference type="ARBA" id="ARBA00004651"/>
    </source>
</evidence>
<evidence type="ECO:0000313" key="8">
    <source>
        <dbReference type="Proteomes" id="UP001215398"/>
    </source>
</evidence>
<keyword evidence="7" id="KW-0762">Sugar transport</keyword>
<reference evidence="7 8" key="1">
    <citation type="submission" date="2023-01" db="EMBL/GenBank/DDBJ databases">
        <title>Exploring GABA producing Bacteroides strains toward improving mental health.</title>
        <authorList>
            <person name="Yousuf B."/>
            <person name="Bouhlel N.E."/>
            <person name="Mottawea W."/>
            <person name="Hammami R."/>
        </authorList>
    </citation>
    <scope>NUCLEOTIDE SEQUENCE [LARGE SCALE GENOMIC DNA]</scope>
    <source>
        <strain evidence="7 8">UO.H1054</strain>
    </source>
</reference>
<evidence type="ECO:0000256" key="4">
    <source>
        <dbReference type="ARBA" id="ARBA00022989"/>
    </source>
</evidence>
<keyword evidence="3 6" id="KW-0812">Transmembrane</keyword>
<keyword evidence="7" id="KW-0813">Transport</keyword>
<protein>
    <submittedName>
        <fullName evidence="7">Sugar transporter</fullName>
    </submittedName>
</protein>
<keyword evidence="2" id="KW-1003">Cell membrane</keyword>